<accession>A0A7X5ZRY2</accession>
<dbReference type="PANTHER" id="PTHR21666:SF270">
    <property type="entry name" value="MUREIN HYDROLASE ACTIVATOR ENVC"/>
    <property type="match status" value="1"/>
</dbReference>
<dbReference type="InterPro" id="IPR011055">
    <property type="entry name" value="Dup_hybrid_motif"/>
</dbReference>
<dbReference type="EMBL" id="JAAOYM010000001">
    <property type="protein sequence ID" value="NIJ13328.1"/>
    <property type="molecule type" value="Genomic_DNA"/>
</dbReference>
<proteinExistence type="predicted"/>
<evidence type="ECO:0000256" key="1">
    <source>
        <dbReference type="SAM" id="SignalP"/>
    </source>
</evidence>
<feature type="chain" id="PRO_5030730827" description="M23ase beta-sheet core domain-containing protein" evidence="1">
    <location>
        <begin position="32"/>
        <end position="288"/>
    </location>
</feature>
<evidence type="ECO:0000313" key="3">
    <source>
        <dbReference type="EMBL" id="NIJ13328.1"/>
    </source>
</evidence>
<sequence length="288" mass="29713">MRLTGKLAALGALAATTAAALLVGGATQASAAPNFQMPFKCGYTATAATFSGHKPAYSVDFQKSGITGDAVLASAPGTVTRVDSTAPGESYGKWIEISHGGGWTTRYAHLSAQSVRQGQQVRLGTKIGEAGATGGVTGPHLHYEQRYNGATRKAVLNGRSVPYYGHTSFTSKNSCGGGGGGNPYSPKEVCGSGYSVIDRHALGKAGTVYLMYNASNGKNCVATLKSSSLGKKTPASAFLKPKGGTRAMDSGNYTYYAGPVRKSAAKTCVRWGGSLGDKKYTSPFEHCG</sequence>
<feature type="domain" description="M23ase beta-sheet core" evidence="2">
    <location>
        <begin position="59"/>
        <end position="150"/>
    </location>
</feature>
<gene>
    <name evidence="3" type="ORF">FHU38_003672</name>
</gene>
<dbReference type="AlphaFoldDB" id="A0A7X5ZRY2"/>
<dbReference type="SUPFAM" id="SSF51261">
    <property type="entry name" value="Duplicated hybrid motif"/>
    <property type="match status" value="1"/>
</dbReference>
<feature type="signal peptide" evidence="1">
    <location>
        <begin position="1"/>
        <end position="31"/>
    </location>
</feature>
<keyword evidence="1" id="KW-0732">Signal</keyword>
<organism evidence="3 4">
    <name type="scientific">Saccharomonospora amisosensis</name>
    <dbReference type="NCBI Taxonomy" id="1128677"/>
    <lineage>
        <taxon>Bacteria</taxon>
        <taxon>Bacillati</taxon>
        <taxon>Actinomycetota</taxon>
        <taxon>Actinomycetes</taxon>
        <taxon>Pseudonocardiales</taxon>
        <taxon>Pseudonocardiaceae</taxon>
        <taxon>Saccharomonospora</taxon>
    </lineage>
</organism>
<dbReference type="Gene3D" id="2.70.70.10">
    <property type="entry name" value="Glucose Permease (Domain IIA)"/>
    <property type="match status" value="1"/>
</dbReference>
<dbReference type="Proteomes" id="UP000545493">
    <property type="component" value="Unassembled WGS sequence"/>
</dbReference>
<protein>
    <recommendedName>
        <fullName evidence="2">M23ase beta-sheet core domain-containing protein</fullName>
    </recommendedName>
</protein>
<comment type="caution">
    <text evidence="3">The sequence shown here is derived from an EMBL/GenBank/DDBJ whole genome shotgun (WGS) entry which is preliminary data.</text>
</comment>
<evidence type="ECO:0000259" key="2">
    <source>
        <dbReference type="Pfam" id="PF01551"/>
    </source>
</evidence>
<dbReference type="RefSeq" id="WP_167173035.1">
    <property type="nucleotide sequence ID" value="NZ_JAAOYM010000001.1"/>
</dbReference>
<dbReference type="PANTHER" id="PTHR21666">
    <property type="entry name" value="PEPTIDASE-RELATED"/>
    <property type="match status" value="1"/>
</dbReference>
<dbReference type="Pfam" id="PF01551">
    <property type="entry name" value="Peptidase_M23"/>
    <property type="match status" value="1"/>
</dbReference>
<name>A0A7X5ZRY2_9PSEU</name>
<dbReference type="InterPro" id="IPR016047">
    <property type="entry name" value="M23ase_b-sheet_dom"/>
</dbReference>
<reference evidence="3 4" key="1">
    <citation type="submission" date="2020-03" db="EMBL/GenBank/DDBJ databases">
        <title>Sequencing the genomes of 1000 actinobacteria strains.</title>
        <authorList>
            <person name="Klenk H.-P."/>
        </authorList>
    </citation>
    <scope>NUCLEOTIDE SEQUENCE [LARGE SCALE GENOMIC DNA]</scope>
    <source>
        <strain evidence="3 4">DSM 45685</strain>
    </source>
</reference>
<dbReference type="CDD" id="cd12797">
    <property type="entry name" value="M23_peptidase"/>
    <property type="match status" value="1"/>
</dbReference>
<evidence type="ECO:0000313" key="4">
    <source>
        <dbReference type="Proteomes" id="UP000545493"/>
    </source>
</evidence>
<dbReference type="GO" id="GO:0004222">
    <property type="term" value="F:metalloendopeptidase activity"/>
    <property type="evidence" value="ECO:0007669"/>
    <property type="project" value="TreeGrafter"/>
</dbReference>
<keyword evidence="4" id="KW-1185">Reference proteome</keyword>
<dbReference type="InterPro" id="IPR050570">
    <property type="entry name" value="Cell_wall_metabolism_enzyme"/>
</dbReference>